<comment type="caution">
    <text evidence="1">The sequence shown here is derived from an EMBL/GenBank/DDBJ whole genome shotgun (WGS) entry which is preliminary data.</text>
</comment>
<accession>A0A644UNC2</accession>
<name>A0A644UNC2_9ZZZZ</name>
<proteinExistence type="predicted"/>
<protein>
    <submittedName>
        <fullName evidence="1">Uncharacterized protein</fullName>
    </submittedName>
</protein>
<sequence>MLRDLLCAFFTISDICHISGKGAPTHEQRRCTASRSNKDRHLNAPHLWTGDGKFATMRHHKTKGITMEVCIAYLRGKPIMLELRDGIAYLDNEPQPIKYLDEAKLQEFSDSIRAIPYSADPGYEALVNSKRANFIVSLIGSAVGEECVSRLTHILDHVHYDVLEYLGETGEEDA</sequence>
<evidence type="ECO:0000313" key="1">
    <source>
        <dbReference type="EMBL" id="MPL80421.1"/>
    </source>
</evidence>
<organism evidence="1">
    <name type="scientific">bioreactor metagenome</name>
    <dbReference type="NCBI Taxonomy" id="1076179"/>
    <lineage>
        <taxon>unclassified sequences</taxon>
        <taxon>metagenomes</taxon>
        <taxon>ecological metagenomes</taxon>
    </lineage>
</organism>
<reference evidence="1" key="1">
    <citation type="submission" date="2019-08" db="EMBL/GenBank/DDBJ databases">
        <authorList>
            <person name="Kucharzyk K."/>
            <person name="Murdoch R.W."/>
            <person name="Higgins S."/>
            <person name="Loffler F."/>
        </authorList>
    </citation>
    <scope>NUCLEOTIDE SEQUENCE</scope>
</reference>
<dbReference type="AlphaFoldDB" id="A0A644UNC2"/>
<dbReference type="EMBL" id="VSSQ01000137">
    <property type="protein sequence ID" value="MPL80421.1"/>
    <property type="molecule type" value="Genomic_DNA"/>
</dbReference>
<gene>
    <name evidence="1" type="ORF">SDC9_26321</name>
</gene>